<dbReference type="PRINTS" id="PR01547">
    <property type="entry name" value="YEAST176DUF"/>
</dbReference>
<dbReference type="GO" id="GO:0030307">
    <property type="term" value="P:positive regulation of cell growth"/>
    <property type="evidence" value="ECO:0007669"/>
    <property type="project" value="TreeGrafter"/>
</dbReference>
<feature type="region of interest" description="Disordered" evidence="4">
    <location>
        <begin position="992"/>
        <end position="1019"/>
    </location>
</feature>
<dbReference type="GO" id="GO:0030674">
    <property type="term" value="F:protein-macromolecule adaptor activity"/>
    <property type="evidence" value="ECO:0007669"/>
    <property type="project" value="TreeGrafter"/>
</dbReference>
<dbReference type="GO" id="GO:0031931">
    <property type="term" value="C:TORC1 complex"/>
    <property type="evidence" value="ECO:0007669"/>
    <property type="project" value="InterPro"/>
</dbReference>
<gene>
    <name evidence="6" type="ORF">ZT3D7_G11382</name>
</gene>
<protein>
    <recommendedName>
        <fullName evidence="5">Raptor N-terminal CASPase-like domain-containing protein</fullName>
    </recommendedName>
</protein>
<dbReference type="GO" id="GO:0031929">
    <property type="term" value="P:TOR signaling"/>
    <property type="evidence" value="ECO:0007669"/>
    <property type="project" value="InterPro"/>
</dbReference>
<feature type="compositionally biased region" description="Low complexity" evidence="4">
    <location>
        <begin position="1040"/>
        <end position="1054"/>
    </location>
</feature>
<evidence type="ECO:0000256" key="4">
    <source>
        <dbReference type="SAM" id="MobiDB-lite"/>
    </source>
</evidence>
<feature type="domain" description="Raptor N-terminal CASPase-like" evidence="5">
    <location>
        <begin position="173"/>
        <end position="331"/>
    </location>
</feature>
<evidence type="ECO:0000313" key="6">
    <source>
        <dbReference type="EMBL" id="SMQ56227.1"/>
    </source>
</evidence>
<dbReference type="InterPro" id="IPR011989">
    <property type="entry name" value="ARM-like"/>
</dbReference>
<evidence type="ECO:0000259" key="5">
    <source>
        <dbReference type="SMART" id="SM01302"/>
    </source>
</evidence>
<proteinExistence type="inferred from homology"/>
<dbReference type="InterPro" id="IPR036322">
    <property type="entry name" value="WD40_repeat_dom_sf"/>
</dbReference>
<feature type="region of interest" description="Disordered" evidence="4">
    <location>
        <begin position="1038"/>
        <end position="1108"/>
    </location>
</feature>
<feature type="region of interest" description="Disordered" evidence="4">
    <location>
        <begin position="895"/>
        <end position="916"/>
    </location>
</feature>
<dbReference type="Pfam" id="PF14538">
    <property type="entry name" value="Raptor_N"/>
    <property type="match status" value="1"/>
</dbReference>
<feature type="compositionally biased region" description="Pro residues" evidence="4">
    <location>
        <begin position="1091"/>
        <end position="1102"/>
    </location>
</feature>
<reference evidence="6 7" key="1">
    <citation type="submission" date="2016-06" db="EMBL/GenBank/DDBJ databases">
        <authorList>
            <person name="Kjaerup R.B."/>
            <person name="Dalgaard T.S."/>
            <person name="Juul-Madsen H.R."/>
        </authorList>
    </citation>
    <scope>NUCLEOTIDE SEQUENCE [LARGE SCALE GENOMIC DNA]</scope>
</reference>
<keyword evidence="3" id="KW-0677">Repeat</keyword>
<dbReference type="GO" id="GO:0010506">
    <property type="term" value="P:regulation of autophagy"/>
    <property type="evidence" value="ECO:0007669"/>
    <property type="project" value="TreeGrafter"/>
</dbReference>
<dbReference type="STRING" id="1276538.A0A1X7SAB0"/>
<dbReference type="EMBL" id="LT853704">
    <property type="protein sequence ID" value="SMQ56227.1"/>
    <property type="molecule type" value="Genomic_DNA"/>
</dbReference>
<dbReference type="GO" id="GO:0005737">
    <property type="term" value="C:cytoplasm"/>
    <property type="evidence" value="ECO:0007669"/>
    <property type="project" value="TreeGrafter"/>
</dbReference>
<feature type="compositionally biased region" description="Basic and acidic residues" evidence="4">
    <location>
        <begin position="18"/>
        <end position="32"/>
    </location>
</feature>
<dbReference type="InterPro" id="IPR015943">
    <property type="entry name" value="WD40/YVTN_repeat-like_dom_sf"/>
</dbReference>
<dbReference type="InterPro" id="IPR001680">
    <property type="entry name" value="WD40_rpt"/>
</dbReference>
<dbReference type="PANTHER" id="PTHR12848:SF16">
    <property type="entry name" value="REGULATORY-ASSOCIATED PROTEIN OF MTOR"/>
    <property type="match status" value="1"/>
</dbReference>
<keyword evidence="2" id="KW-0853">WD repeat</keyword>
<dbReference type="SMART" id="SM01302">
    <property type="entry name" value="Raptor_N"/>
    <property type="match status" value="1"/>
</dbReference>
<feature type="compositionally biased region" description="Polar residues" evidence="4">
    <location>
        <begin position="34"/>
        <end position="60"/>
    </location>
</feature>
<dbReference type="Gene3D" id="3.40.50.1460">
    <property type="match status" value="1"/>
</dbReference>
<dbReference type="GO" id="GO:0009267">
    <property type="term" value="P:cellular response to starvation"/>
    <property type="evidence" value="ECO:0007669"/>
    <property type="project" value="TreeGrafter"/>
</dbReference>
<dbReference type="InterPro" id="IPR004083">
    <property type="entry name" value="Raptor"/>
</dbReference>
<comment type="similarity">
    <text evidence="1">Belongs to the WD repeat RAPTOR family.</text>
</comment>
<sequence>MTRAASSGLSPGHGGKSSAERLADVNHMDMRPTKLNNSFGLNGYHSQTAASSPNGNYQDDSGSEEEEQGLQMRTANGSRPTTTRPMLSRATSESASGMRQRPTKEDVRRSGKKKKELNMRHGWEAQLSNEEVTRSLSENFFMYYEERRHETAGNLPPGYDPASVLTEWRMKDRLKTVSALLAVCLNVGVDPPDVIKTNPCARLECWVDPVPPDSTNQSSNNTNAQIGKNLQSQYENLSLRTRYKVILDPTIEELKKYTTQLRRTAHAERLLFHYNGHGVPKPTQSGEVWCFNRSYTQYIPISLYDLQEWVGAPGLWVWDCSAAGGIIQGFLEAAQKHNLSQQEALQKDPNRAQQQAITKWEDCIHLAACRENEVLPTNPDLPADLFTSCLTTPIMMAVRFFILQNPLTSTSGVSLAQARNIPGKVSERRTPLGELNWIFTAITDTIAWNMLPKPLFKKLFRQDLMVAALFRNFLLAQRVMRMYHCHPLSYPAIPNTYDHPLWKSWDLAVEMILSQLPRLIEQQKANDAAVESVPNAPQAPPQQAPPELEYQHSDFFADQLSAFEVYLTSAPSNPGAAGYAKPPEQLPIVLQVLLSQVHRLRALILLSKFLDLGPWAVSLALSIGIFPYVLKLLQSQALELKAPMVFIWSRILAVDSSCQTDLLKDHGFAYFTNILVSTNGIPMGNVAEHRAMCTFIIAIFCKDMNAAKMAVLDSNPEVIDCCLRHLHDMENPLLRQFSLLCLSHMVRDCSPVKDQFLAQNGGSRIADRSHDPVAEVRVACLNALTSFIATGDSADAWVEHGEELLVRRQEEHLIGVVITMGMDGSIMVRRELTVLYSEFVLKYMPRFLTAAWEQLLEEQDKKRGQEQNADDFVAMQAIEGSNDLQMINGTRSAISHNRSASAALPRSTKQSTRAETSRGTVYRAVWRQLMSLSADPHPEISKNAGAIVDNVLNAVLESPLGTHAEAILDSLQSQEPIVDIILPATTPTASEALTKTKSNDTRPETPPSPAPSSASRPDGYFALSRTASVAAAMKNLIGWGPKTPGEPSSPGSPTHTRRNSAATPYRSRPLTPYDAALLPPDALDNITGRPPHQPPANVPPTPFFKRREKNTLPDLPLKSEFFEWASSHFREVQMRPNEADEPGSKDYNERLWRRNRNDKIIASTQPLKEAAGSTPWDKPCGYFGIGAAPVKMVFHQFENHLVTSDDRDSIAVWDWSAERQLHRFSNANPRGSRVTEVRFINEDDTAMLMIGSSDGVIKIYRNYESPEHCHHVASFRALSDLVPSDKGGSGLVFDWQQGQGKALVAGDDRVVRVWGVGTELAIRDIGTRSSACITSLTSDQVEGNIFVAGFGNGSVKAYDQRCEDKDTLVRGWNEHKSWIVGVHLQRGGMRELISADSSGHIRLWDLRYPGAVAAINPPASRQEPRSLRTLSVHEHAPVFATGGKDHTIRVYNTDLKPLSTFEPYMSYLRVGLSGAPRNAPITATAFHPHRMMLACGAVNDGHVNLFKCDVEAEERGVLSSNVDAGQGVVQEWRG</sequence>
<dbReference type="SUPFAM" id="SSF50978">
    <property type="entry name" value="WD40 repeat-like"/>
    <property type="match status" value="1"/>
</dbReference>
<organism evidence="6 7">
    <name type="scientific">Zymoseptoria tritici (strain ST99CH_3D7)</name>
    <dbReference type="NCBI Taxonomy" id="1276538"/>
    <lineage>
        <taxon>Eukaryota</taxon>
        <taxon>Fungi</taxon>
        <taxon>Dikarya</taxon>
        <taxon>Ascomycota</taxon>
        <taxon>Pezizomycotina</taxon>
        <taxon>Dothideomycetes</taxon>
        <taxon>Dothideomycetidae</taxon>
        <taxon>Mycosphaerellales</taxon>
        <taxon>Mycosphaerellaceae</taxon>
        <taxon>Zymoseptoria</taxon>
    </lineage>
</organism>
<evidence type="ECO:0000256" key="2">
    <source>
        <dbReference type="ARBA" id="ARBA00022574"/>
    </source>
</evidence>
<dbReference type="Proteomes" id="UP000215127">
    <property type="component" value="Chromosome 13"/>
</dbReference>
<dbReference type="InterPro" id="IPR016024">
    <property type="entry name" value="ARM-type_fold"/>
</dbReference>
<evidence type="ECO:0000256" key="3">
    <source>
        <dbReference type="ARBA" id="ARBA00022737"/>
    </source>
</evidence>
<dbReference type="GO" id="GO:0071230">
    <property type="term" value="P:cellular response to amino acid stimulus"/>
    <property type="evidence" value="ECO:0007669"/>
    <property type="project" value="TreeGrafter"/>
</dbReference>
<evidence type="ECO:0000313" key="7">
    <source>
        <dbReference type="Proteomes" id="UP000215127"/>
    </source>
</evidence>
<name>A0A1X7SAB0_ZYMT9</name>
<keyword evidence="7" id="KW-1185">Reference proteome</keyword>
<dbReference type="PANTHER" id="PTHR12848">
    <property type="entry name" value="REGULATORY-ASSOCIATED PROTEIN OF MTOR"/>
    <property type="match status" value="1"/>
</dbReference>
<dbReference type="SUPFAM" id="SSF48371">
    <property type="entry name" value="ARM repeat"/>
    <property type="match status" value="1"/>
</dbReference>
<dbReference type="SMART" id="SM00320">
    <property type="entry name" value="WD40"/>
    <property type="match status" value="7"/>
</dbReference>
<dbReference type="InterPro" id="IPR029347">
    <property type="entry name" value="Raptor_N"/>
</dbReference>
<feature type="compositionally biased region" description="Polar residues" evidence="4">
    <location>
        <begin position="907"/>
        <end position="916"/>
    </location>
</feature>
<accession>A0A1X7SAB0</accession>
<dbReference type="Gene3D" id="1.25.10.10">
    <property type="entry name" value="Leucine-rich Repeat Variant"/>
    <property type="match status" value="1"/>
</dbReference>
<feature type="compositionally biased region" description="Polar residues" evidence="4">
    <location>
        <begin position="71"/>
        <end position="97"/>
    </location>
</feature>
<feature type="region of interest" description="Disordered" evidence="4">
    <location>
        <begin position="1"/>
        <end position="119"/>
    </location>
</feature>
<dbReference type="Gene3D" id="2.130.10.10">
    <property type="entry name" value="YVTN repeat-like/Quinoprotein amine dehydrogenase"/>
    <property type="match status" value="2"/>
</dbReference>
<evidence type="ECO:0000256" key="1">
    <source>
        <dbReference type="ARBA" id="ARBA00009257"/>
    </source>
</evidence>